<evidence type="ECO:0000313" key="1">
    <source>
        <dbReference type="EMBL" id="VAX14789.1"/>
    </source>
</evidence>
<dbReference type="AlphaFoldDB" id="A0A3B1B978"/>
<accession>A0A3B1B978</accession>
<evidence type="ECO:0008006" key="2">
    <source>
        <dbReference type="Google" id="ProtNLM"/>
    </source>
</evidence>
<dbReference type="SUPFAM" id="SSF75169">
    <property type="entry name" value="DsrEFH-like"/>
    <property type="match status" value="1"/>
</dbReference>
<dbReference type="EMBL" id="UOGA01000013">
    <property type="protein sequence ID" value="VAX14789.1"/>
    <property type="molecule type" value="Genomic_DNA"/>
</dbReference>
<gene>
    <name evidence="1" type="ORF">MNBD_NITROSPINAE04-2448</name>
</gene>
<protein>
    <recommendedName>
        <fullName evidence="2">Peroxiredoxin</fullName>
    </recommendedName>
</protein>
<reference evidence="1" key="1">
    <citation type="submission" date="2018-06" db="EMBL/GenBank/DDBJ databases">
        <authorList>
            <person name="Zhirakovskaya E."/>
        </authorList>
    </citation>
    <scope>NUCLEOTIDE SEQUENCE</scope>
</reference>
<name>A0A3B1B978_9ZZZZ</name>
<proteinExistence type="predicted"/>
<organism evidence="1">
    <name type="scientific">hydrothermal vent metagenome</name>
    <dbReference type="NCBI Taxonomy" id="652676"/>
    <lineage>
        <taxon>unclassified sequences</taxon>
        <taxon>metagenomes</taxon>
        <taxon>ecological metagenomes</taxon>
    </lineage>
</organism>
<dbReference type="InterPro" id="IPR027396">
    <property type="entry name" value="DsrEFH-like"/>
</dbReference>
<sequence length="100" mass="10965">MELGILVNSDQHEKEVIGITNAALQAGHSVRIFPMDCGTRLLESPAFVDLNEIEGVSMAYCALSAENWKVNTDQVPKSIKAGDQFNNAMMQNETDKVIVL</sequence>